<feature type="transmembrane region" description="Helical" evidence="6">
    <location>
        <begin position="195"/>
        <end position="216"/>
    </location>
</feature>
<dbReference type="eggNOG" id="COG4177">
    <property type="taxonomic scope" value="Bacteria"/>
</dbReference>
<sequence>MRGAGMILGVALAVFGAAVPAFGSPYLMGVVFQVAMWIALAQSWSMLSATTGYLSLGHAVFYGVGAYVCVLLTGTIPFELALLAAAAAAALFAALVGMPVLRVRGPYFVILTYGLSELVRHVVMRIESALGSFGRMIFDVPATEVLLWWMVGLAVLATLGAYAIRHSRFGAGLAAIREDEVAAETVGVPVTRLKLLAFIASAAIPGAVGGLALLRTSYFEPAQAFDPVISFTIVTMALVGGTETVRGPILGAVGFALLSELLWSSLPQLYMIVLGVTLIAFILFVPRGLSGLVGRIGRAG</sequence>
<reference evidence="7 8" key="1">
    <citation type="submission" date="2014-01" db="EMBL/GenBank/DDBJ databases">
        <title>Roseivivax isoporae LMG 25204 Genome Sequencing.</title>
        <authorList>
            <person name="Lai Q."/>
            <person name="Li G."/>
            <person name="Shao Z."/>
        </authorList>
    </citation>
    <scope>NUCLEOTIDE SEQUENCE [LARGE SCALE GENOMIC DNA]</scope>
    <source>
        <strain evidence="7 8">LMG 25204</strain>
    </source>
</reference>
<evidence type="ECO:0000256" key="4">
    <source>
        <dbReference type="ARBA" id="ARBA00022989"/>
    </source>
</evidence>
<proteinExistence type="predicted"/>
<feature type="transmembrane region" description="Helical" evidence="6">
    <location>
        <begin position="145"/>
        <end position="164"/>
    </location>
</feature>
<protein>
    <submittedName>
        <fullName evidence="7">ABC transporter ATP-binding protein</fullName>
    </submittedName>
</protein>
<dbReference type="GO" id="GO:0005886">
    <property type="term" value="C:plasma membrane"/>
    <property type="evidence" value="ECO:0007669"/>
    <property type="project" value="UniProtKB-SubCell"/>
</dbReference>
<evidence type="ECO:0000313" key="7">
    <source>
        <dbReference type="EMBL" id="ETX29193.1"/>
    </source>
</evidence>
<keyword evidence="3 6" id="KW-0812">Transmembrane</keyword>
<dbReference type="RefSeq" id="WP_043769266.1">
    <property type="nucleotide sequence ID" value="NZ_JAME01000011.1"/>
</dbReference>
<feature type="transmembrane region" description="Helical" evidence="6">
    <location>
        <begin position="228"/>
        <end position="249"/>
    </location>
</feature>
<dbReference type="InterPro" id="IPR001851">
    <property type="entry name" value="ABC_transp_permease"/>
</dbReference>
<gene>
    <name evidence="7" type="ORF">RISW2_01930</name>
</gene>
<keyword evidence="4 6" id="KW-1133">Transmembrane helix</keyword>
<dbReference type="GO" id="GO:0015658">
    <property type="term" value="F:branched-chain amino acid transmembrane transporter activity"/>
    <property type="evidence" value="ECO:0007669"/>
    <property type="project" value="InterPro"/>
</dbReference>
<evidence type="ECO:0000256" key="1">
    <source>
        <dbReference type="ARBA" id="ARBA00004651"/>
    </source>
</evidence>
<dbReference type="Pfam" id="PF02653">
    <property type="entry name" value="BPD_transp_2"/>
    <property type="match status" value="1"/>
</dbReference>
<dbReference type="CDD" id="cd06581">
    <property type="entry name" value="TM_PBP1_LivM_like"/>
    <property type="match status" value="1"/>
</dbReference>
<dbReference type="Proteomes" id="UP000023430">
    <property type="component" value="Unassembled WGS sequence"/>
</dbReference>
<dbReference type="PATRIC" id="fig|1449351.3.peg.1788"/>
<name>X7F8Y6_9RHOB</name>
<evidence type="ECO:0000256" key="3">
    <source>
        <dbReference type="ARBA" id="ARBA00022692"/>
    </source>
</evidence>
<keyword evidence="5 6" id="KW-0472">Membrane</keyword>
<organism evidence="7 8">
    <name type="scientific">Roseivivax isoporae LMG 25204</name>
    <dbReference type="NCBI Taxonomy" id="1449351"/>
    <lineage>
        <taxon>Bacteria</taxon>
        <taxon>Pseudomonadati</taxon>
        <taxon>Pseudomonadota</taxon>
        <taxon>Alphaproteobacteria</taxon>
        <taxon>Rhodobacterales</taxon>
        <taxon>Roseobacteraceae</taxon>
        <taxon>Roseivivax</taxon>
    </lineage>
</organism>
<evidence type="ECO:0000256" key="2">
    <source>
        <dbReference type="ARBA" id="ARBA00022475"/>
    </source>
</evidence>
<dbReference type="PANTHER" id="PTHR30482">
    <property type="entry name" value="HIGH-AFFINITY BRANCHED-CHAIN AMINO ACID TRANSPORT SYSTEM PERMEASE"/>
    <property type="match status" value="1"/>
</dbReference>
<dbReference type="OrthoDB" id="9810505at2"/>
<dbReference type="PANTHER" id="PTHR30482:SF20">
    <property type="entry name" value="HIGH-AFFINITY BRANCHED-CHAIN AMINO ACID TRANSPORT SYSTEM PERMEASE PROTEIN LIVM"/>
    <property type="match status" value="1"/>
</dbReference>
<feature type="transmembrane region" description="Helical" evidence="6">
    <location>
        <begin position="107"/>
        <end position="124"/>
    </location>
</feature>
<keyword evidence="7" id="KW-0067">ATP-binding</keyword>
<dbReference type="STRING" id="1449351.RISW2_01930"/>
<feature type="transmembrane region" description="Helical" evidence="6">
    <location>
        <begin position="80"/>
        <end position="101"/>
    </location>
</feature>
<comment type="subcellular location">
    <subcellularLocation>
        <location evidence="1">Cell membrane</location>
        <topology evidence="1">Multi-pass membrane protein</topology>
    </subcellularLocation>
</comment>
<keyword evidence="7" id="KW-0547">Nucleotide-binding</keyword>
<dbReference type="GO" id="GO:0005524">
    <property type="term" value="F:ATP binding"/>
    <property type="evidence" value="ECO:0007669"/>
    <property type="project" value="UniProtKB-KW"/>
</dbReference>
<evidence type="ECO:0000256" key="5">
    <source>
        <dbReference type="ARBA" id="ARBA00023136"/>
    </source>
</evidence>
<evidence type="ECO:0000313" key="8">
    <source>
        <dbReference type="Proteomes" id="UP000023430"/>
    </source>
</evidence>
<comment type="caution">
    <text evidence="7">The sequence shown here is derived from an EMBL/GenBank/DDBJ whole genome shotgun (WGS) entry which is preliminary data.</text>
</comment>
<feature type="transmembrane region" description="Helical" evidence="6">
    <location>
        <begin position="53"/>
        <end position="73"/>
    </location>
</feature>
<keyword evidence="8" id="KW-1185">Reference proteome</keyword>
<dbReference type="EMBL" id="JAME01000011">
    <property type="protein sequence ID" value="ETX29193.1"/>
    <property type="molecule type" value="Genomic_DNA"/>
</dbReference>
<feature type="transmembrane region" description="Helical" evidence="6">
    <location>
        <begin position="269"/>
        <end position="289"/>
    </location>
</feature>
<dbReference type="InterPro" id="IPR043428">
    <property type="entry name" value="LivM-like"/>
</dbReference>
<evidence type="ECO:0000256" key="6">
    <source>
        <dbReference type="SAM" id="Phobius"/>
    </source>
</evidence>
<accession>X7F8Y6</accession>
<keyword evidence="2" id="KW-1003">Cell membrane</keyword>
<dbReference type="AlphaFoldDB" id="X7F8Y6"/>